<keyword evidence="3" id="KW-1133">Transmembrane helix</keyword>
<feature type="transmembrane region" description="Helical" evidence="3">
    <location>
        <begin position="389"/>
        <end position="408"/>
    </location>
</feature>
<dbReference type="Gene3D" id="1.25.40.10">
    <property type="entry name" value="Tetratricopeptide repeat domain"/>
    <property type="match status" value="1"/>
</dbReference>
<keyword evidence="3" id="KW-0812">Transmembrane</keyword>
<feature type="transmembrane region" description="Helical" evidence="3">
    <location>
        <begin position="147"/>
        <end position="165"/>
    </location>
</feature>
<evidence type="ECO:0000313" key="5">
    <source>
        <dbReference type="Proteomes" id="UP001430954"/>
    </source>
</evidence>
<dbReference type="RefSeq" id="WP_223674669.1">
    <property type="nucleotide sequence ID" value="NZ_JAINZW010000001.1"/>
</dbReference>
<accession>A0ABS7T3P9</accession>
<proteinExistence type="predicted"/>
<evidence type="ECO:0000256" key="3">
    <source>
        <dbReference type="SAM" id="Phobius"/>
    </source>
</evidence>
<feature type="transmembrane region" description="Helical" evidence="3">
    <location>
        <begin position="88"/>
        <end position="105"/>
    </location>
</feature>
<feature type="transmembrane region" description="Helical" evidence="3">
    <location>
        <begin position="225"/>
        <end position="246"/>
    </location>
</feature>
<evidence type="ECO:0000256" key="2">
    <source>
        <dbReference type="ARBA" id="ARBA00022803"/>
    </source>
</evidence>
<keyword evidence="2" id="KW-0802">TPR repeat</keyword>
<feature type="transmembrane region" description="Helical" evidence="3">
    <location>
        <begin position="359"/>
        <end position="377"/>
    </location>
</feature>
<feature type="transmembrane region" description="Helical" evidence="3">
    <location>
        <begin position="330"/>
        <end position="347"/>
    </location>
</feature>
<dbReference type="EMBL" id="JAINZW010000001">
    <property type="protein sequence ID" value="MBZ4038487.1"/>
    <property type="molecule type" value="Genomic_DNA"/>
</dbReference>
<feature type="transmembrane region" description="Helical" evidence="3">
    <location>
        <begin position="306"/>
        <end position="323"/>
    </location>
</feature>
<dbReference type="InterPro" id="IPR011990">
    <property type="entry name" value="TPR-like_helical_dom_sf"/>
</dbReference>
<feature type="transmembrane region" description="Helical" evidence="3">
    <location>
        <begin position="177"/>
        <end position="194"/>
    </location>
</feature>
<feature type="transmembrane region" description="Helical" evidence="3">
    <location>
        <begin position="117"/>
        <end position="135"/>
    </location>
</feature>
<feature type="transmembrane region" description="Helical" evidence="3">
    <location>
        <begin position="200"/>
        <end position="218"/>
    </location>
</feature>
<sequence length="637" mass="69837">MNESTLCRLMFYAACAAAVGLYWSGLGGPFVLDDAYNFGPLEKWLQGTASAREIIWGNASGELGRPVSMASFLLTVATGGMHPFPFKFGNLLIHLACATAVWQLFRRLLAHDVRLAAYAERIALAVAVIWLLHPINVSTVLYAVQRMAQLSTFFVLLALLAYVQGRRLLAIGDTARASRFLFVAFPAAFLIGLLSKENAAVAPALCLLIEIAYFRGLFTRERRVQWFFGLFLLAPMLLATGLLVVAPEKLLGLYDTRDFTMLERLLSQPRALMTYIGLLLWPRGGLMGVFVDDFAVSEGLLSPPETLASIVALLAITGVAYSYRRRAPTVFLGWTFFLVAHGVESTFLPLELYFEHRNYLPATGLLLASACLLFLLGQRVRLHSQALFVIGRTILVPGILAGLMWVSWTQVQTWRSEGALAEQALRHRPDSMRAKIVKAGVALKERRFVDAQELAQSLAMGPDQRNRMQGFVHSITIDCFAGAAPNLDNLDRAVDSAIAPIRLSDASSFRPLARALEEGRCGGALTPGRLADAIVRIIDGAATQPNTSRPKWMLRTTAATLYARAGEWDAARYQAEMAWQPNADPAVGALLVRIYVHLGDRARAEAVLGEVASRVETYEVAGSLEIARLRQAVGAML</sequence>
<evidence type="ECO:0000256" key="1">
    <source>
        <dbReference type="ARBA" id="ARBA00022737"/>
    </source>
</evidence>
<organism evidence="4 5">
    <name type="scientific">Novilysobacter selenitireducens</name>
    <dbReference type="NCBI Taxonomy" id="2872639"/>
    <lineage>
        <taxon>Bacteria</taxon>
        <taxon>Pseudomonadati</taxon>
        <taxon>Pseudomonadota</taxon>
        <taxon>Gammaproteobacteria</taxon>
        <taxon>Lysobacterales</taxon>
        <taxon>Lysobacteraceae</taxon>
        <taxon>Novilysobacter</taxon>
    </lineage>
</organism>
<name>A0ABS7T3P9_9GAMM</name>
<protein>
    <recommendedName>
        <fullName evidence="6">Tetratricopeptide repeat protein</fullName>
    </recommendedName>
</protein>
<evidence type="ECO:0000313" key="4">
    <source>
        <dbReference type="EMBL" id="MBZ4038487.1"/>
    </source>
</evidence>
<dbReference type="Proteomes" id="UP001430954">
    <property type="component" value="Unassembled WGS sequence"/>
</dbReference>
<dbReference type="InterPro" id="IPR052346">
    <property type="entry name" value="O-mannosyl-transferase_TMTC"/>
</dbReference>
<feature type="transmembrane region" description="Helical" evidence="3">
    <location>
        <begin position="9"/>
        <end position="32"/>
    </location>
</feature>
<gene>
    <name evidence="4" type="ORF">K6753_02905</name>
</gene>
<keyword evidence="1" id="KW-0677">Repeat</keyword>
<keyword evidence="5" id="KW-1185">Reference proteome</keyword>
<dbReference type="PANTHER" id="PTHR44227:SF3">
    <property type="entry name" value="PROTEIN O-MANNOSYL-TRANSFERASE TMTC4"/>
    <property type="match status" value="1"/>
</dbReference>
<reference evidence="4 5" key="1">
    <citation type="submission" date="2021-09" db="EMBL/GenBank/DDBJ databases">
        <title>Lysobacter sp. 13A isolated from the river sediment.</title>
        <authorList>
            <person name="Liu H."/>
            <person name="Li S."/>
            <person name="Mao S."/>
        </authorList>
    </citation>
    <scope>NUCLEOTIDE SEQUENCE [LARGE SCALE GENOMIC DNA]</scope>
    <source>
        <strain evidence="4 5">13A</strain>
    </source>
</reference>
<dbReference type="PANTHER" id="PTHR44227">
    <property type="match status" value="1"/>
</dbReference>
<comment type="caution">
    <text evidence="4">The sequence shown here is derived from an EMBL/GenBank/DDBJ whole genome shotgun (WGS) entry which is preliminary data.</text>
</comment>
<keyword evidence="3" id="KW-0472">Membrane</keyword>
<evidence type="ECO:0008006" key="6">
    <source>
        <dbReference type="Google" id="ProtNLM"/>
    </source>
</evidence>